<feature type="region of interest" description="Disordered" evidence="1">
    <location>
        <begin position="1"/>
        <end position="25"/>
    </location>
</feature>
<proteinExistence type="predicted"/>
<keyword evidence="3" id="KW-0282">Flagellum</keyword>
<gene>
    <name evidence="3" type="ORF">JWV37_07025</name>
</gene>
<sequence>MQPQASVLASQVSQRSDKNEPVIIKTKETDRATALKEQIASGTYAIDLEQTAKAVAEELLG</sequence>
<reference evidence="4" key="2">
    <citation type="submission" date="2021-02" db="EMBL/GenBank/DDBJ databases">
        <title>Sulfurospirillum tamanensis sp. nov.</title>
        <authorList>
            <person name="Merkel A.Y."/>
        </authorList>
    </citation>
    <scope>NUCLEOTIDE SEQUENCE [LARGE SCALE GENOMIC DNA]</scope>
    <source>
        <strain evidence="4">T05b</strain>
    </source>
</reference>
<reference evidence="3 4" key="3">
    <citation type="submission" date="2021-02" db="EMBL/GenBank/DDBJ databases">
        <authorList>
            <person name="Merkel A.Y."/>
        </authorList>
    </citation>
    <scope>NUCLEOTIDE SEQUENCE [LARGE SCALE GENOMIC DNA]</scope>
    <source>
        <strain evidence="3 4">T05b</strain>
    </source>
</reference>
<name>A0ABS2WS83_9BACT</name>
<dbReference type="InterPro" id="IPR031316">
    <property type="entry name" value="FlgM_C"/>
</dbReference>
<dbReference type="Proteomes" id="UP000703590">
    <property type="component" value="Unassembled WGS sequence"/>
</dbReference>
<dbReference type="SUPFAM" id="SSF101498">
    <property type="entry name" value="Anti-sigma factor FlgM"/>
    <property type="match status" value="1"/>
</dbReference>
<evidence type="ECO:0000259" key="2">
    <source>
        <dbReference type="Pfam" id="PF04316"/>
    </source>
</evidence>
<keyword evidence="3" id="KW-0969">Cilium</keyword>
<evidence type="ECO:0000313" key="3">
    <source>
        <dbReference type="EMBL" id="MBN2964527.1"/>
    </source>
</evidence>
<evidence type="ECO:0000313" key="4">
    <source>
        <dbReference type="Proteomes" id="UP000703590"/>
    </source>
</evidence>
<accession>A0ABS2WS83</accession>
<feature type="domain" description="Anti-sigma-28 factor FlgM C-terminal" evidence="2">
    <location>
        <begin position="8"/>
        <end position="54"/>
    </location>
</feature>
<dbReference type="RefSeq" id="WP_205459077.1">
    <property type="nucleotide sequence ID" value="NZ_JAFHKK010000013.1"/>
</dbReference>
<comment type="caution">
    <text evidence="3">The sequence shown here is derived from an EMBL/GenBank/DDBJ whole genome shotgun (WGS) entry which is preliminary data.</text>
</comment>
<organism evidence="3 4">
    <name type="scientific">Sulfurospirillum tamanense</name>
    <dbReference type="NCBI Taxonomy" id="2813362"/>
    <lineage>
        <taxon>Bacteria</taxon>
        <taxon>Pseudomonadati</taxon>
        <taxon>Campylobacterota</taxon>
        <taxon>Epsilonproteobacteria</taxon>
        <taxon>Campylobacterales</taxon>
        <taxon>Sulfurospirillaceae</taxon>
        <taxon>Sulfurospirillum</taxon>
    </lineage>
</organism>
<evidence type="ECO:0000256" key="1">
    <source>
        <dbReference type="SAM" id="MobiDB-lite"/>
    </source>
</evidence>
<protein>
    <submittedName>
        <fullName evidence="3">Flagellar biosynthesis anti-sigma factor FlgM</fullName>
    </submittedName>
</protein>
<dbReference type="EMBL" id="JAFHKK010000013">
    <property type="protein sequence ID" value="MBN2964527.1"/>
    <property type="molecule type" value="Genomic_DNA"/>
</dbReference>
<dbReference type="InterPro" id="IPR035890">
    <property type="entry name" value="Anti-sigma-28_factor_FlgM_sf"/>
</dbReference>
<feature type="compositionally biased region" description="Polar residues" evidence="1">
    <location>
        <begin position="1"/>
        <end position="14"/>
    </location>
</feature>
<dbReference type="Pfam" id="PF04316">
    <property type="entry name" value="FlgM"/>
    <property type="match status" value="1"/>
</dbReference>
<keyword evidence="4" id="KW-1185">Reference proteome</keyword>
<feature type="compositionally biased region" description="Basic and acidic residues" evidence="1">
    <location>
        <begin position="15"/>
        <end position="25"/>
    </location>
</feature>
<keyword evidence="3" id="KW-0966">Cell projection</keyword>
<reference evidence="3 4" key="1">
    <citation type="submission" date="2021-02" db="EMBL/GenBank/DDBJ databases">
        <title>Sulfurospirillum tamanensis sp. nov.</title>
        <authorList>
            <person name="Frolova A."/>
            <person name="Merkel A."/>
            <person name="Slobodkin A."/>
        </authorList>
    </citation>
    <scope>NUCLEOTIDE SEQUENCE [LARGE SCALE GENOMIC DNA]</scope>
    <source>
        <strain evidence="3 4">T05b</strain>
    </source>
</reference>